<proteinExistence type="predicted"/>
<name>A0A7W7FYZ8_9ACTN</name>
<gene>
    <name evidence="1" type="ORF">BKA14_001686</name>
</gene>
<evidence type="ECO:0000313" key="1">
    <source>
        <dbReference type="EMBL" id="MBB4691538.1"/>
    </source>
</evidence>
<keyword evidence="2" id="KW-1185">Reference proteome</keyword>
<organism evidence="1 2">
    <name type="scientific">Paractinoplanes abujensis</name>
    <dbReference type="NCBI Taxonomy" id="882441"/>
    <lineage>
        <taxon>Bacteria</taxon>
        <taxon>Bacillati</taxon>
        <taxon>Actinomycetota</taxon>
        <taxon>Actinomycetes</taxon>
        <taxon>Micromonosporales</taxon>
        <taxon>Micromonosporaceae</taxon>
        <taxon>Paractinoplanes</taxon>
    </lineage>
</organism>
<accession>A0A7W7FYZ8</accession>
<protein>
    <recommendedName>
        <fullName evidence="3">DUF4145 domain-containing protein</fullName>
    </recommendedName>
</protein>
<evidence type="ECO:0008006" key="3">
    <source>
        <dbReference type="Google" id="ProtNLM"/>
    </source>
</evidence>
<evidence type="ECO:0000313" key="2">
    <source>
        <dbReference type="Proteomes" id="UP000542742"/>
    </source>
</evidence>
<reference evidence="1 2" key="1">
    <citation type="submission" date="2020-08" db="EMBL/GenBank/DDBJ databases">
        <title>Sequencing the genomes of 1000 actinobacteria strains.</title>
        <authorList>
            <person name="Klenk H.-P."/>
        </authorList>
    </citation>
    <scope>NUCLEOTIDE SEQUENCE [LARGE SCALE GENOMIC DNA]</scope>
    <source>
        <strain evidence="1 2">DSM 45518</strain>
    </source>
</reference>
<dbReference type="EMBL" id="JACHMF010000001">
    <property type="protein sequence ID" value="MBB4691538.1"/>
    <property type="molecule type" value="Genomic_DNA"/>
</dbReference>
<dbReference type="Proteomes" id="UP000542742">
    <property type="component" value="Unassembled WGS sequence"/>
</dbReference>
<sequence>MTKTTVKENKVLEGLDDNTLDGIARVACGGDDFPVYRSTADLRKLLQQARWENVGAHDGVTPRRAWFTAQLRSRSNTPGAVEAVVLRLVDPREYLNRNEPLAAAEISDLLNPLLIAEGFEITHHHGKPRIRAYEPASGQGEDPADTQLHVAMADIVRDPDLAAVLEQRLTEARICRRNGAYTSAVIMLGSLLEGILLDAVTTRLPNSTTPANRWMLDLLIKTAREHRWIQSDVHDFGGVLRQYRNMVHPQAQIRRGDAPDEDTMRICWPVISAALNDLATTAP</sequence>
<dbReference type="AlphaFoldDB" id="A0A7W7FYZ8"/>
<dbReference type="RefSeq" id="WP_184950341.1">
    <property type="nucleotide sequence ID" value="NZ_BOMC01000006.1"/>
</dbReference>
<comment type="caution">
    <text evidence="1">The sequence shown here is derived from an EMBL/GenBank/DDBJ whole genome shotgun (WGS) entry which is preliminary data.</text>
</comment>